<dbReference type="PANTHER" id="PTHR47959:SF10">
    <property type="entry name" value="ATP-DEPENDENT RNA HELICASE RHLB"/>
    <property type="match status" value="1"/>
</dbReference>
<dbReference type="RefSeq" id="WP_085440468.1">
    <property type="nucleotide sequence ID" value="NZ_LVJN01000015.1"/>
</dbReference>
<feature type="compositionally biased region" description="Basic residues" evidence="8">
    <location>
        <begin position="478"/>
        <end position="488"/>
    </location>
</feature>
<dbReference type="Gene3D" id="3.40.50.300">
    <property type="entry name" value="P-loop containing nucleotide triphosphate hydrolases"/>
    <property type="match status" value="2"/>
</dbReference>
<dbReference type="InterPro" id="IPR050079">
    <property type="entry name" value="DEAD_box_RNA_helicase"/>
</dbReference>
<evidence type="ECO:0000256" key="1">
    <source>
        <dbReference type="ARBA" id="ARBA00022741"/>
    </source>
</evidence>
<feature type="compositionally biased region" description="Low complexity" evidence="8">
    <location>
        <begin position="446"/>
        <end position="462"/>
    </location>
</feature>
<dbReference type="GO" id="GO:0005829">
    <property type="term" value="C:cytosol"/>
    <property type="evidence" value="ECO:0007669"/>
    <property type="project" value="TreeGrafter"/>
</dbReference>
<reference evidence="12 13" key="1">
    <citation type="journal article" date="2016" name="BMC Genomics">
        <title>Combined genomic and structural analyses of a cultured magnetotactic bacterium reveals its niche adaptation to a dynamic environment.</title>
        <authorList>
            <person name="Araujo A.C."/>
            <person name="Morillo V."/>
            <person name="Cypriano J."/>
            <person name="Teixeira L.C."/>
            <person name="Leao P."/>
            <person name="Lyra S."/>
            <person name="Almeida L.G."/>
            <person name="Bazylinski D.A."/>
            <person name="Vasconcellos A.T."/>
            <person name="Abreu F."/>
            <person name="Lins U."/>
        </authorList>
    </citation>
    <scope>NUCLEOTIDE SEQUENCE [LARGE SCALE GENOMIC DNA]</scope>
    <source>
        <strain evidence="12 13">IT-1</strain>
    </source>
</reference>
<dbReference type="EMBL" id="LVJN01000015">
    <property type="protein sequence ID" value="OSM06788.1"/>
    <property type="molecule type" value="Genomic_DNA"/>
</dbReference>
<evidence type="ECO:0000256" key="3">
    <source>
        <dbReference type="ARBA" id="ARBA00022806"/>
    </source>
</evidence>
<dbReference type="PANTHER" id="PTHR47959">
    <property type="entry name" value="ATP-DEPENDENT RNA HELICASE RHLE-RELATED"/>
    <property type="match status" value="1"/>
</dbReference>
<organism evidence="12 13">
    <name type="scientific">Magnetofaba australis IT-1</name>
    <dbReference type="NCBI Taxonomy" id="1434232"/>
    <lineage>
        <taxon>Bacteria</taxon>
        <taxon>Pseudomonadati</taxon>
        <taxon>Pseudomonadota</taxon>
        <taxon>Magnetococcia</taxon>
        <taxon>Magnetococcales</taxon>
        <taxon>Magnetococcaceae</taxon>
        <taxon>Magnetofaba</taxon>
    </lineage>
</organism>
<keyword evidence="2 7" id="KW-0378">Hydrolase</keyword>
<accession>A0A1Y2K7S2</accession>
<sequence>MEFAKLPIPELVQAGIRDCGYTQCTPIQAATLPLSLAGKDVAGQAQTGTGKTAAFLIATFSRLVNEPRKLEAKAGHHSAPRVLVIAPTRELVAQIEQDAIGLNGHTQFNILAVYGGIDYDKQRDALTDGGVDVLIGTPGRLIDYFKQKAWIAKGIEVLVIDEADRMFDMGFIDDLRYMLKRMPPYQERLSMLFSATLSYRAQELSYEYMDMPEVLSTTVDVKTAERVTQALYHVMGSDKISLLAGILRQEMQHDDEEGITGSRAMIFVNTKRAGERVKRWLDFNGISTGYLSGDVPQVKRLKVLRRFQEGELAVLIATDVAGRGLHIDGVTHVINYDMPENPEDYVHRIGRTARAGAQGDAISLVDEEGAYNLEAIEKYIGMKIETAWAEDALMAELKRPPKPPRKERDERGGKRRDDKRSGGPSRGSGERSKSRRRPKKSDDASGEAAAPAQEAAQSAAGSTPQGAPQAAPDGEAPKKKRRRRRRRKPADGQAQTTNSGGQGEDQSASSPRESSNDAGSSE</sequence>
<dbReference type="InterPro" id="IPR011545">
    <property type="entry name" value="DEAD/DEAH_box_helicase_dom"/>
</dbReference>
<dbReference type="InterPro" id="IPR014001">
    <property type="entry name" value="Helicase_ATP-bd"/>
</dbReference>
<name>A0A1Y2K7S2_9PROT</name>
<comment type="similarity">
    <text evidence="5 7">Belongs to the DEAD box helicase family.</text>
</comment>
<dbReference type="CDD" id="cd18787">
    <property type="entry name" value="SF2_C_DEAD"/>
    <property type="match status" value="1"/>
</dbReference>
<proteinExistence type="inferred from homology"/>
<dbReference type="Proteomes" id="UP000194003">
    <property type="component" value="Unassembled WGS sequence"/>
</dbReference>
<feature type="short sequence motif" description="Q motif" evidence="6">
    <location>
        <begin position="1"/>
        <end position="29"/>
    </location>
</feature>
<dbReference type="AlphaFoldDB" id="A0A1Y2K7S2"/>
<evidence type="ECO:0000256" key="8">
    <source>
        <dbReference type="SAM" id="MobiDB-lite"/>
    </source>
</evidence>
<keyword evidence="13" id="KW-1185">Reference proteome</keyword>
<dbReference type="PROSITE" id="PS51194">
    <property type="entry name" value="HELICASE_CTER"/>
    <property type="match status" value="1"/>
</dbReference>
<feature type="domain" description="DEAD-box RNA helicase Q" evidence="11">
    <location>
        <begin position="1"/>
        <end position="29"/>
    </location>
</feature>
<dbReference type="InterPro" id="IPR027417">
    <property type="entry name" value="P-loop_NTPase"/>
</dbReference>
<feature type="region of interest" description="Disordered" evidence="8">
    <location>
        <begin position="395"/>
        <end position="522"/>
    </location>
</feature>
<evidence type="ECO:0000256" key="4">
    <source>
        <dbReference type="ARBA" id="ARBA00022840"/>
    </source>
</evidence>
<keyword evidence="3 7" id="KW-0347">Helicase</keyword>
<dbReference type="SMART" id="SM00490">
    <property type="entry name" value="HELICc"/>
    <property type="match status" value="1"/>
</dbReference>
<dbReference type="OrthoDB" id="9805696at2"/>
<feature type="domain" description="Helicase C-terminal" evidence="10">
    <location>
        <begin position="246"/>
        <end position="395"/>
    </location>
</feature>
<dbReference type="SUPFAM" id="SSF52540">
    <property type="entry name" value="P-loop containing nucleoside triphosphate hydrolases"/>
    <property type="match status" value="1"/>
</dbReference>
<dbReference type="GO" id="GO:0003724">
    <property type="term" value="F:RNA helicase activity"/>
    <property type="evidence" value="ECO:0007669"/>
    <property type="project" value="InterPro"/>
</dbReference>
<dbReference type="GO" id="GO:0005524">
    <property type="term" value="F:ATP binding"/>
    <property type="evidence" value="ECO:0007669"/>
    <property type="project" value="UniProtKB-KW"/>
</dbReference>
<dbReference type="GO" id="GO:0003676">
    <property type="term" value="F:nucleic acid binding"/>
    <property type="evidence" value="ECO:0007669"/>
    <property type="project" value="InterPro"/>
</dbReference>
<protein>
    <submittedName>
        <fullName evidence="12">Putative DEAD/DEAH box helicase</fullName>
    </submittedName>
</protein>
<dbReference type="PROSITE" id="PS51195">
    <property type="entry name" value="Q_MOTIF"/>
    <property type="match status" value="1"/>
</dbReference>
<evidence type="ECO:0000313" key="13">
    <source>
        <dbReference type="Proteomes" id="UP000194003"/>
    </source>
</evidence>
<evidence type="ECO:0000259" key="10">
    <source>
        <dbReference type="PROSITE" id="PS51194"/>
    </source>
</evidence>
<evidence type="ECO:0000313" key="12">
    <source>
        <dbReference type="EMBL" id="OSM06788.1"/>
    </source>
</evidence>
<dbReference type="PROSITE" id="PS00039">
    <property type="entry name" value="DEAD_ATP_HELICASE"/>
    <property type="match status" value="1"/>
</dbReference>
<feature type="compositionally biased region" description="Polar residues" evidence="8">
    <location>
        <begin position="493"/>
        <end position="522"/>
    </location>
</feature>
<dbReference type="STRING" id="1434232.MAIT1_00349"/>
<dbReference type="InterPro" id="IPR000629">
    <property type="entry name" value="RNA-helicase_DEAD-box_CS"/>
</dbReference>
<dbReference type="SMART" id="SM00487">
    <property type="entry name" value="DEXDc"/>
    <property type="match status" value="1"/>
</dbReference>
<dbReference type="GO" id="GO:0016787">
    <property type="term" value="F:hydrolase activity"/>
    <property type="evidence" value="ECO:0007669"/>
    <property type="project" value="UniProtKB-KW"/>
</dbReference>
<dbReference type="InterPro" id="IPR001650">
    <property type="entry name" value="Helicase_C-like"/>
</dbReference>
<dbReference type="PROSITE" id="PS51192">
    <property type="entry name" value="HELICASE_ATP_BIND_1"/>
    <property type="match status" value="1"/>
</dbReference>
<feature type="compositionally biased region" description="Basic and acidic residues" evidence="8">
    <location>
        <begin position="396"/>
        <end position="421"/>
    </location>
</feature>
<feature type="domain" description="Helicase ATP-binding" evidence="9">
    <location>
        <begin position="32"/>
        <end position="215"/>
    </location>
</feature>
<evidence type="ECO:0000256" key="6">
    <source>
        <dbReference type="PROSITE-ProRule" id="PRU00552"/>
    </source>
</evidence>
<dbReference type="InterPro" id="IPR014014">
    <property type="entry name" value="RNA_helicase_DEAD_Q_motif"/>
</dbReference>
<evidence type="ECO:0000256" key="2">
    <source>
        <dbReference type="ARBA" id="ARBA00022801"/>
    </source>
</evidence>
<gene>
    <name evidence="12" type="ORF">MAIT1_00349</name>
</gene>
<dbReference type="InterPro" id="IPR044742">
    <property type="entry name" value="DEAD/DEAH_RhlB"/>
</dbReference>
<dbReference type="Pfam" id="PF00270">
    <property type="entry name" value="DEAD"/>
    <property type="match status" value="1"/>
</dbReference>
<evidence type="ECO:0000256" key="7">
    <source>
        <dbReference type="RuleBase" id="RU000492"/>
    </source>
</evidence>
<evidence type="ECO:0000256" key="5">
    <source>
        <dbReference type="ARBA" id="ARBA00038437"/>
    </source>
</evidence>
<evidence type="ECO:0000259" key="9">
    <source>
        <dbReference type="PROSITE" id="PS51192"/>
    </source>
</evidence>
<dbReference type="CDD" id="cd00268">
    <property type="entry name" value="DEADc"/>
    <property type="match status" value="1"/>
</dbReference>
<dbReference type="Pfam" id="PF00271">
    <property type="entry name" value="Helicase_C"/>
    <property type="match status" value="1"/>
</dbReference>
<comment type="caution">
    <text evidence="12">The sequence shown here is derived from an EMBL/GenBank/DDBJ whole genome shotgun (WGS) entry which is preliminary data.</text>
</comment>
<keyword evidence="1 7" id="KW-0547">Nucleotide-binding</keyword>
<evidence type="ECO:0000259" key="11">
    <source>
        <dbReference type="PROSITE" id="PS51195"/>
    </source>
</evidence>
<keyword evidence="4 7" id="KW-0067">ATP-binding</keyword>